<name>A0A2C9DY66_UREP2</name>
<organism evidence="2 3">
    <name type="scientific">Ureaplasma parvum serovar 3 (strain ATCC 27815 / 27 / NCTC 11736)</name>
    <dbReference type="NCBI Taxonomy" id="505682"/>
    <lineage>
        <taxon>Bacteria</taxon>
        <taxon>Bacillati</taxon>
        <taxon>Mycoplasmatota</taxon>
        <taxon>Mycoplasmoidales</taxon>
        <taxon>Mycoplasmoidaceae</taxon>
        <taxon>Ureaplasma</taxon>
    </lineage>
</organism>
<evidence type="ECO:0000313" key="3">
    <source>
        <dbReference type="Proteomes" id="UP000002162"/>
    </source>
</evidence>
<reference evidence="2 3" key="1">
    <citation type="submission" date="2008-02" db="EMBL/GenBank/DDBJ databases">
        <title>Genome sequence of Ureaplasma parvum serovar 3.</title>
        <authorList>
            <person name="Methe B.A."/>
            <person name="Glass J."/>
            <person name="Waites K."/>
            <person name="Shrivastava S."/>
        </authorList>
    </citation>
    <scope>NUCLEOTIDE SEQUENCE [LARGE SCALE GENOMIC DNA]</scope>
    <source>
        <strain evidence="3">ATCC 27815 / 27 / NCTC 11736</strain>
    </source>
</reference>
<dbReference type="HOGENOM" id="CLU_905965_0_0_14"/>
<sequence length="312" mass="37009">MLLTIAFYLSKTTHYLKKNFNYFLDLLNQNQKNIELIIIDDASDYNLFKTLKPLIENTNAKIKYFYLNETQGNAYAYNLATKYAHGKYIWYLGGHVELNLDASSLLFSVLEKDYDVISFNLNDNVNQNPSLVFDSLNKEILVGLWESVSNKIIALDFIRKNKLAFYNDKWYPALFIYDLFTKFNSWRNVNINFISNNSGEVGYNVYDLLQQINELYIRFSNDDLLDLYKDELCYWITGICFHSFLKKIYELYTININSKKQIKERTMIISHALSNAKKYLEIYFANFENNLYVRKFKINILKYYLKSKQGLN</sequence>
<dbReference type="AlphaFoldDB" id="A0A2C9DY66"/>
<keyword evidence="2" id="KW-0808">Transferase</keyword>
<dbReference type="Pfam" id="PF00535">
    <property type="entry name" value="Glycos_transf_2"/>
    <property type="match status" value="1"/>
</dbReference>
<feature type="domain" description="Glycosyltransferase 2-like" evidence="1">
    <location>
        <begin position="25"/>
        <end position="120"/>
    </location>
</feature>
<dbReference type="RefSeq" id="WP_006688448.1">
    <property type="nucleotide sequence ID" value="NC_010503.1"/>
</dbReference>
<dbReference type="EMBL" id="CP000942">
    <property type="protein sequence ID" value="ACA32823.1"/>
    <property type="molecule type" value="Genomic_DNA"/>
</dbReference>
<evidence type="ECO:0000259" key="1">
    <source>
        <dbReference type="Pfam" id="PF00535"/>
    </source>
</evidence>
<dbReference type="Gene3D" id="3.90.550.10">
    <property type="entry name" value="Spore Coat Polysaccharide Biosynthesis Protein SpsA, Chain A"/>
    <property type="match status" value="1"/>
</dbReference>
<dbReference type="GO" id="GO:0016740">
    <property type="term" value="F:transferase activity"/>
    <property type="evidence" value="ECO:0007669"/>
    <property type="project" value="UniProtKB-KW"/>
</dbReference>
<dbReference type="InterPro" id="IPR029044">
    <property type="entry name" value="Nucleotide-diphossugar_trans"/>
</dbReference>
<gene>
    <name evidence="2" type="ordered locus">UPA3_0529</name>
</gene>
<protein>
    <submittedName>
        <fullName evidence="2">Glycosyltransferase</fullName>
    </submittedName>
</protein>
<dbReference type="Proteomes" id="UP000002162">
    <property type="component" value="Chromosome"/>
</dbReference>
<dbReference type="SUPFAM" id="SSF53448">
    <property type="entry name" value="Nucleotide-diphospho-sugar transferases"/>
    <property type="match status" value="1"/>
</dbReference>
<dbReference type="GeneID" id="29672576"/>
<proteinExistence type="predicted"/>
<dbReference type="CDD" id="cd00761">
    <property type="entry name" value="Glyco_tranf_GTA_type"/>
    <property type="match status" value="1"/>
</dbReference>
<dbReference type="InterPro" id="IPR001173">
    <property type="entry name" value="Glyco_trans_2-like"/>
</dbReference>
<accession>A0A2C9DY66</accession>
<dbReference type="KEGG" id="upa:UPA3_0529"/>
<evidence type="ECO:0000313" key="2">
    <source>
        <dbReference type="EMBL" id="ACA32823.1"/>
    </source>
</evidence>